<evidence type="ECO:0000313" key="2">
    <source>
        <dbReference type="Proteomes" id="UP000887013"/>
    </source>
</evidence>
<dbReference type="AlphaFoldDB" id="A0A8X6TTN4"/>
<evidence type="ECO:0000313" key="1">
    <source>
        <dbReference type="EMBL" id="GFT48953.1"/>
    </source>
</evidence>
<sequence>MVTTSTLTKMSSAAKRSGTSLCRIREALVEFMMTESGECEPSELTLNLRDNLKPGLMDDNRELKQQLVLIMQLFVTNKLQFKSEECYCSL</sequence>
<keyword evidence="2" id="KW-1185">Reference proteome</keyword>
<dbReference type="EMBL" id="BMAW01065127">
    <property type="protein sequence ID" value="GFT48953.1"/>
    <property type="molecule type" value="Genomic_DNA"/>
</dbReference>
<reference evidence="1" key="1">
    <citation type="submission" date="2020-08" db="EMBL/GenBank/DDBJ databases">
        <title>Multicomponent nature underlies the extraordinary mechanical properties of spider dragline silk.</title>
        <authorList>
            <person name="Kono N."/>
            <person name="Nakamura H."/>
            <person name="Mori M."/>
            <person name="Yoshida Y."/>
            <person name="Ohtoshi R."/>
            <person name="Malay A.D."/>
            <person name="Moran D.A.P."/>
            <person name="Tomita M."/>
            <person name="Numata K."/>
            <person name="Arakawa K."/>
        </authorList>
    </citation>
    <scope>NUCLEOTIDE SEQUENCE</scope>
</reference>
<protein>
    <submittedName>
        <fullName evidence="1">Uncharacterized protein</fullName>
    </submittedName>
</protein>
<proteinExistence type="predicted"/>
<name>A0A8X6TTN4_NEPPI</name>
<gene>
    <name evidence="1" type="ORF">NPIL_382661</name>
</gene>
<organism evidence="1 2">
    <name type="scientific">Nephila pilipes</name>
    <name type="common">Giant wood spider</name>
    <name type="synonym">Nephila maculata</name>
    <dbReference type="NCBI Taxonomy" id="299642"/>
    <lineage>
        <taxon>Eukaryota</taxon>
        <taxon>Metazoa</taxon>
        <taxon>Ecdysozoa</taxon>
        <taxon>Arthropoda</taxon>
        <taxon>Chelicerata</taxon>
        <taxon>Arachnida</taxon>
        <taxon>Araneae</taxon>
        <taxon>Araneomorphae</taxon>
        <taxon>Entelegynae</taxon>
        <taxon>Araneoidea</taxon>
        <taxon>Nephilidae</taxon>
        <taxon>Nephila</taxon>
    </lineage>
</organism>
<comment type="caution">
    <text evidence="1">The sequence shown here is derived from an EMBL/GenBank/DDBJ whole genome shotgun (WGS) entry which is preliminary data.</text>
</comment>
<accession>A0A8X6TTN4</accession>
<dbReference type="Proteomes" id="UP000887013">
    <property type="component" value="Unassembled WGS sequence"/>
</dbReference>